<dbReference type="EMBL" id="HBUE01072478">
    <property type="protein sequence ID" value="CAG6473199.1"/>
    <property type="molecule type" value="Transcribed_RNA"/>
</dbReference>
<accession>A0A8D8FJ04</accession>
<organism evidence="1">
    <name type="scientific">Culex pipiens</name>
    <name type="common">House mosquito</name>
    <dbReference type="NCBI Taxonomy" id="7175"/>
    <lineage>
        <taxon>Eukaryota</taxon>
        <taxon>Metazoa</taxon>
        <taxon>Ecdysozoa</taxon>
        <taxon>Arthropoda</taxon>
        <taxon>Hexapoda</taxon>
        <taxon>Insecta</taxon>
        <taxon>Pterygota</taxon>
        <taxon>Neoptera</taxon>
        <taxon>Endopterygota</taxon>
        <taxon>Diptera</taxon>
        <taxon>Nematocera</taxon>
        <taxon>Culicoidea</taxon>
        <taxon>Culicidae</taxon>
        <taxon>Culicinae</taxon>
        <taxon>Culicini</taxon>
        <taxon>Culex</taxon>
        <taxon>Culex</taxon>
    </lineage>
</organism>
<evidence type="ECO:0000313" key="1">
    <source>
        <dbReference type="EMBL" id="CAG6473201.1"/>
    </source>
</evidence>
<name>A0A8D8FJ04_CULPI</name>
<dbReference type="AlphaFoldDB" id="A0A8D8FJ04"/>
<protein>
    <submittedName>
        <fullName evidence="1">(northern house mosquito) hypothetical protein</fullName>
    </submittedName>
</protein>
<proteinExistence type="predicted"/>
<dbReference type="EMBL" id="HBUE01072479">
    <property type="protein sequence ID" value="CAG6473201.1"/>
    <property type="molecule type" value="Transcribed_RNA"/>
</dbReference>
<sequence length="118" mass="12211">MNEYRLLPLIASSPSSHSSSDSSLKESGGNCATLTGAAEGGLTIGVTVIAGGNSGSIDATTPPPHPSTLGACVCPIPTGSITRPSVNNLSIAGHLFIFFRVQHNETVPLVNRFFAQYR</sequence>
<reference evidence="1" key="1">
    <citation type="submission" date="2021-05" db="EMBL/GenBank/DDBJ databases">
        <authorList>
            <person name="Alioto T."/>
            <person name="Alioto T."/>
            <person name="Gomez Garrido J."/>
        </authorList>
    </citation>
    <scope>NUCLEOTIDE SEQUENCE</scope>
</reference>